<gene>
    <name evidence="1" type="ORF">C8A00DRAFT_32397</name>
</gene>
<dbReference type="PANTHER" id="PTHR14187:SF5">
    <property type="entry name" value="HEAT SHOCK 70 KDA PROTEIN 12A"/>
    <property type="match status" value="1"/>
</dbReference>
<name>A0AAN6VNE2_9PEZI</name>
<sequence length="460" mass="50270">MAAQPSGVVIVAIDFGTTYSGIAFARPGDLVPKALHTWPSRSSHVSAKYSKVPTALSISPDNDTQWGYGVSSENEPFVLFKLLLVRQDLLPQTVQTSPLFRDIQKKSALVGMTGRALASAYLGKLWQHFLSDARFNEQERNEMQLAITIPAGWPESVQADMTAALREAGILASTPGGCNVRFFWEPQAAAHAMILDLNQECGFEADDMAIVCDCGGATVDCITYKIESVSPLQTREVVGSAGRLYGVAFIRAGFILLLKEKMAATRPPGALTVAITDAELEAFAEIQWDQKIFHPFSGDELYFPVDIPAHWDGESRTLRFYKADIVNLMASAVRDVCDLVMAQHQAVSEMTKHAQSPKYVLLCGGFSGNPYLRDALQKRIPGPTKVQWYEDHDYGRLHLACEITLSTDVQGIELEVLAISHAGTGVDGIEFAVRRNGALLGRESARVGYYAPLAVEEPTT</sequence>
<organism evidence="1 2">
    <name type="scientific">Chaetomidium leptoderma</name>
    <dbReference type="NCBI Taxonomy" id="669021"/>
    <lineage>
        <taxon>Eukaryota</taxon>
        <taxon>Fungi</taxon>
        <taxon>Dikarya</taxon>
        <taxon>Ascomycota</taxon>
        <taxon>Pezizomycotina</taxon>
        <taxon>Sordariomycetes</taxon>
        <taxon>Sordariomycetidae</taxon>
        <taxon>Sordariales</taxon>
        <taxon>Chaetomiaceae</taxon>
        <taxon>Chaetomidium</taxon>
    </lineage>
</organism>
<dbReference type="Gene3D" id="3.30.420.40">
    <property type="match status" value="1"/>
</dbReference>
<comment type="caution">
    <text evidence="1">The sequence shown here is derived from an EMBL/GenBank/DDBJ whole genome shotgun (WGS) entry which is preliminary data.</text>
</comment>
<evidence type="ECO:0008006" key="3">
    <source>
        <dbReference type="Google" id="ProtNLM"/>
    </source>
</evidence>
<evidence type="ECO:0000313" key="2">
    <source>
        <dbReference type="Proteomes" id="UP001302745"/>
    </source>
</evidence>
<keyword evidence="2" id="KW-1185">Reference proteome</keyword>
<dbReference type="SUPFAM" id="SSF53067">
    <property type="entry name" value="Actin-like ATPase domain"/>
    <property type="match status" value="2"/>
</dbReference>
<proteinExistence type="predicted"/>
<dbReference type="Proteomes" id="UP001302745">
    <property type="component" value="Unassembled WGS sequence"/>
</dbReference>
<dbReference type="InterPro" id="IPR043129">
    <property type="entry name" value="ATPase_NBD"/>
</dbReference>
<dbReference type="PANTHER" id="PTHR14187">
    <property type="entry name" value="ALPHA KINASE/ELONGATION FACTOR 2 KINASE"/>
    <property type="match status" value="1"/>
</dbReference>
<dbReference type="AlphaFoldDB" id="A0AAN6VNE2"/>
<reference evidence="1" key="2">
    <citation type="submission" date="2023-05" db="EMBL/GenBank/DDBJ databases">
        <authorList>
            <consortium name="Lawrence Berkeley National Laboratory"/>
            <person name="Steindorff A."/>
            <person name="Hensen N."/>
            <person name="Bonometti L."/>
            <person name="Westerberg I."/>
            <person name="Brannstrom I.O."/>
            <person name="Guillou S."/>
            <person name="Cros-Aarteil S."/>
            <person name="Calhoun S."/>
            <person name="Haridas S."/>
            <person name="Kuo A."/>
            <person name="Mondo S."/>
            <person name="Pangilinan J."/>
            <person name="Riley R."/>
            <person name="Labutti K."/>
            <person name="Andreopoulos B."/>
            <person name="Lipzen A."/>
            <person name="Chen C."/>
            <person name="Yanf M."/>
            <person name="Daum C."/>
            <person name="Ng V."/>
            <person name="Clum A."/>
            <person name="Ohm R."/>
            <person name="Martin F."/>
            <person name="Silar P."/>
            <person name="Natvig D."/>
            <person name="Lalanne C."/>
            <person name="Gautier V."/>
            <person name="Ament-Velasquez S.L."/>
            <person name="Kruys A."/>
            <person name="Hutchinson M.I."/>
            <person name="Powell A.J."/>
            <person name="Barry K."/>
            <person name="Miller A.N."/>
            <person name="Grigoriev I.V."/>
            <person name="Debuchy R."/>
            <person name="Gladieux P."/>
            <person name="Thoren M.H."/>
            <person name="Johannesson H."/>
        </authorList>
    </citation>
    <scope>NUCLEOTIDE SEQUENCE</scope>
    <source>
        <strain evidence="1">CBS 538.74</strain>
    </source>
</reference>
<dbReference type="EMBL" id="MU856902">
    <property type="protein sequence ID" value="KAK4154802.1"/>
    <property type="molecule type" value="Genomic_DNA"/>
</dbReference>
<accession>A0AAN6VNE2</accession>
<reference evidence="1" key="1">
    <citation type="journal article" date="2023" name="Mol. Phylogenet. Evol.">
        <title>Genome-scale phylogeny and comparative genomics of the fungal order Sordariales.</title>
        <authorList>
            <person name="Hensen N."/>
            <person name="Bonometti L."/>
            <person name="Westerberg I."/>
            <person name="Brannstrom I.O."/>
            <person name="Guillou S."/>
            <person name="Cros-Aarteil S."/>
            <person name="Calhoun S."/>
            <person name="Haridas S."/>
            <person name="Kuo A."/>
            <person name="Mondo S."/>
            <person name="Pangilinan J."/>
            <person name="Riley R."/>
            <person name="LaButti K."/>
            <person name="Andreopoulos B."/>
            <person name="Lipzen A."/>
            <person name="Chen C."/>
            <person name="Yan M."/>
            <person name="Daum C."/>
            <person name="Ng V."/>
            <person name="Clum A."/>
            <person name="Steindorff A."/>
            <person name="Ohm R.A."/>
            <person name="Martin F."/>
            <person name="Silar P."/>
            <person name="Natvig D.O."/>
            <person name="Lalanne C."/>
            <person name="Gautier V."/>
            <person name="Ament-Velasquez S.L."/>
            <person name="Kruys A."/>
            <person name="Hutchinson M.I."/>
            <person name="Powell A.J."/>
            <person name="Barry K."/>
            <person name="Miller A.N."/>
            <person name="Grigoriev I.V."/>
            <person name="Debuchy R."/>
            <person name="Gladieux P."/>
            <person name="Hiltunen Thoren M."/>
            <person name="Johannesson H."/>
        </authorList>
    </citation>
    <scope>NUCLEOTIDE SEQUENCE</scope>
    <source>
        <strain evidence="1">CBS 538.74</strain>
    </source>
</reference>
<dbReference type="CDD" id="cd10170">
    <property type="entry name" value="ASKHA_NBD_HSP70"/>
    <property type="match status" value="1"/>
</dbReference>
<evidence type="ECO:0000313" key="1">
    <source>
        <dbReference type="EMBL" id="KAK4154802.1"/>
    </source>
</evidence>
<protein>
    <recommendedName>
        <fullName evidence="3">Actin-like ATPase domain-containing protein</fullName>
    </recommendedName>
</protein>